<dbReference type="SUPFAM" id="SSF48452">
    <property type="entry name" value="TPR-like"/>
    <property type="match status" value="1"/>
</dbReference>
<evidence type="ECO:0000313" key="4">
    <source>
        <dbReference type="EMBL" id="WXB00524.1"/>
    </source>
</evidence>
<dbReference type="EMBL" id="CP089983">
    <property type="protein sequence ID" value="WXB00524.1"/>
    <property type="molecule type" value="Genomic_DNA"/>
</dbReference>
<keyword evidence="2" id="KW-1133">Transmembrane helix</keyword>
<evidence type="ECO:0000256" key="1">
    <source>
        <dbReference type="SAM" id="MobiDB-lite"/>
    </source>
</evidence>
<reference evidence="4" key="1">
    <citation type="submission" date="2021-12" db="EMBL/GenBank/DDBJ databases">
        <title>Discovery of the Pendulisporaceae a myxobacterial family with distinct sporulation behavior and unique specialized metabolism.</title>
        <authorList>
            <person name="Garcia R."/>
            <person name="Popoff A."/>
            <person name="Bader C.D."/>
            <person name="Loehr J."/>
            <person name="Walesch S."/>
            <person name="Walt C."/>
            <person name="Boldt J."/>
            <person name="Bunk B."/>
            <person name="Haeckl F.J.F.P.J."/>
            <person name="Gunesch A.P."/>
            <person name="Birkelbach J."/>
            <person name="Nuebel U."/>
            <person name="Pietschmann T."/>
            <person name="Bach T."/>
            <person name="Mueller R."/>
        </authorList>
    </citation>
    <scope>NUCLEOTIDE SEQUENCE</scope>
    <source>
        <strain evidence="4">MSr11367</strain>
    </source>
</reference>
<keyword evidence="2" id="KW-0472">Membrane</keyword>
<keyword evidence="5" id="KW-1185">Reference proteome</keyword>
<name>A0ABZ2KT88_9BACT</name>
<dbReference type="Proteomes" id="UP001374803">
    <property type="component" value="Chromosome"/>
</dbReference>
<feature type="region of interest" description="Disordered" evidence="1">
    <location>
        <begin position="253"/>
        <end position="279"/>
    </location>
</feature>
<evidence type="ECO:0000256" key="3">
    <source>
        <dbReference type="SAM" id="SignalP"/>
    </source>
</evidence>
<protein>
    <recommendedName>
        <fullName evidence="6">PEGA domain-containing protein</fullName>
    </recommendedName>
</protein>
<feature type="transmembrane region" description="Helical" evidence="2">
    <location>
        <begin position="287"/>
        <end position="308"/>
    </location>
</feature>
<feature type="transmembrane region" description="Helical" evidence="2">
    <location>
        <begin position="219"/>
        <end position="239"/>
    </location>
</feature>
<accession>A0ABZ2KT88</accession>
<feature type="chain" id="PRO_5045977843" description="PEGA domain-containing protein" evidence="3">
    <location>
        <begin position="23"/>
        <end position="345"/>
    </location>
</feature>
<keyword evidence="2" id="KW-0812">Transmembrane</keyword>
<organism evidence="4 5">
    <name type="scientific">Pendulispora rubella</name>
    <dbReference type="NCBI Taxonomy" id="2741070"/>
    <lineage>
        <taxon>Bacteria</taxon>
        <taxon>Pseudomonadati</taxon>
        <taxon>Myxococcota</taxon>
        <taxon>Myxococcia</taxon>
        <taxon>Myxococcales</taxon>
        <taxon>Sorangiineae</taxon>
        <taxon>Pendulisporaceae</taxon>
        <taxon>Pendulispora</taxon>
    </lineage>
</organism>
<evidence type="ECO:0000256" key="2">
    <source>
        <dbReference type="SAM" id="Phobius"/>
    </source>
</evidence>
<evidence type="ECO:0000313" key="5">
    <source>
        <dbReference type="Proteomes" id="UP001374803"/>
    </source>
</evidence>
<feature type="signal peptide" evidence="3">
    <location>
        <begin position="1"/>
        <end position="22"/>
    </location>
</feature>
<dbReference type="RefSeq" id="WP_394830126.1">
    <property type="nucleotide sequence ID" value="NZ_CP089929.1"/>
</dbReference>
<sequence length="345" mass="36118">MKCTVAAVVVAAAMLTTRHSSAQGSPAVAEALYREGKRLLELNRIPEACIKFAESQRTDPATGTLLNLANCHQLEGKTASAWAEFTQAAEQAEHKGQTERAKFAQQQATELQKKLRSLVFDVKQPSSGMVVKLDDQVLGNAALGTPLPVDPGEHRVAVSAPNKKTWEYVVKVPASPGTSRVEVPELQSVAADAPPVALNKVDGTGTPGDTGTDGGRRNLGLIVGGAGVLALGTGIFFGVRSVLLDHQADEEEANAKRFEEGPTGNPNVQRQRDASIRDRDDASTNRIVAFIAGGAGLAAVGVGIYFLATTKSSNASAPHASGLRDFRVTPLAGPHVHGASASFAF</sequence>
<dbReference type="Gene3D" id="1.25.40.10">
    <property type="entry name" value="Tetratricopeptide repeat domain"/>
    <property type="match status" value="1"/>
</dbReference>
<keyword evidence="3" id="KW-0732">Signal</keyword>
<dbReference type="InterPro" id="IPR011990">
    <property type="entry name" value="TPR-like_helical_dom_sf"/>
</dbReference>
<feature type="compositionally biased region" description="Basic and acidic residues" evidence="1">
    <location>
        <begin position="270"/>
        <end position="279"/>
    </location>
</feature>
<evidence type="ECO:0008006" key="6">
    <source>
        <dbReference type="Google" id="ProtNLM"/>
    </source>
</evidence>
<gene>
    <name evidence="4" type="ORF">LVJ94_26825</name>
</gene>
<proteinExistence type="predicted"/>